<evidence type="ECO:0000256" key="13">
    <source>
        <dbReference type="ARBA" id="ARBA00033392"/>
    </source>
</evidence>
<keyword evidence="9 15" id="KW-0808">Transferase</keyword>
<evidence type="ECO:0000256" key="7">
    <source>
        <dbReference type="ARBA" id="ARBA00022490"/>
    </source>
</evidence>
<dbReference type="SUPFAM" id="SSF75217">
    <property type="entry name" value="alpha/beta knot"/>
    <property type="match status" value="1"/>
</dbReference>
<dbReference type="InterPro" id="IPR029026">
    <property type="entry name" value="tRNA_m1G_MTases_N"/>
</dbReference>
<dbReference type="InterPro" id="IPR016009">
    <property type="entry name" value="tRNA_MeTrfase_TRMD/TRM10"/>
</dbReference>
<dbReference type="Gene3D" id="1.10.1270.20">
    <property type="entry name" value="tRNA(m1g37)methyltransferase, domain 2"/>
    <property type="match status" value="1"/>
</dbReference>
<proteinExistence type="inferred from homology"/>
<evidence type="ECO:0000256" key="8">
    <source>
        <dbReference type="ARBA" id="ARBA00022603"/>
    </source>
</evidence>
<dbReference type="Pfam" id="PF01746">
    <property type="entry name" value="tRNA_m1G_MT"/>
    <property type="match status" value="1"/>
</dbReference>
<dbReference type="InterPro" id="IPR023148">
    <property type="entry name" value="tRNA_m1G_MeTrfase_C_sf"/>
</dbReference>
<dbReference type="NCBIfam" id="TIGR00088">
    <property type="entry name" value="trmD"/>
    <property type="match status" value="1"/>
</dbReference>
<evidence type="ECO:0000256" key="5">
    <source>
        <dbReference type="ARBA" id="ARBA00012807"/>
    </source>
</evidence>
<evidence type="ECO:0000256" key="11">
    <source>
        <dbReference type="ARBA" id="ARBA00022694"/>
    </source>
</evidence>
<dbReference type="PANTHER" id="PTHR46417">
    <property type="entry name" value="TRNA (GUANINE-N(1)-)-METHYLTRANSFERASE"/>
    <property type="match status" value="1"/>
</dbReference>
<comment type="caution">
    <text evidence="15">Lacks conserved residue(s) required for the propagation of feature annotation.</text>
</comment>
<evidence type="ECO:0000313" key="19">
    <source>
        <dbReference type="Proteomes" id="UP000680365"/>
    </source>
</evidence>
<comment type="similarity">
    <text evidence="3 15 16">Belongs to the RNA methyltransferase TrmD family.</text>
</comment>
<dbReference type="InterPro" id="IPR029028">
    <property type="entry name" value="Alpha/beta_knot_MTases"/>
</dbReference>
<dbReference type="EMBL" id="JAEDAM010000099">
    <property type="protein sequence ID" value="MBS8122477.1"/>
    <property type="molecule type" value="Genomic_DNA"/>
</dbReference>
<keyword evidence="8 15" id="KW-0489">Methyltransferase</keyword>
<dbReference type="Proteomes" id="UP000680365">
    <property type="component" value="Unassembled WGS sequence"/>
</dbReference>
<organism evidence="18 19">
    <name type="scientific">Candidatus Vampirococcus lugosii</name>
    <dbReference type="NCBI Taxonomy" id="2789015"/>
    <lineage>
        <taxon>Bacteria</taxon>
        <taxon>Candidatus Absconditibacteriota</taxon>
        <taxon>Vampirococcus</taxon>
    </lineage>
</organism>
<comment type="subunit">
    <text evidence="4 15 16">Homodimer.</text>
</comment>
<comment type="catalytic activity">
    <reaction evidence="14 15 16">
        <text>guanosine(37) in tRNA + S-adenosyl-L-methionine = N(1)-methylguanosine(37) in tRNA + S-adenosyl-L-homocysteine + H(+)</text>
        <dbReference type="Rhea" id="RHEA:36899"/>
        <dbReference type="Rhea" id="RHEA-COMP:10145"/>
        <dbReference type="Rhea" id="RHEA-COMP:10147"/>
        <dbReference type="ChEBI" id="CHEBI:15378"/>
        <dbReference type="ChEBI" id="CHEBI:57856"/>
        <dbReference type="ChEBI" id="CHEBI:59789"/>
        <dbReference type="ChEBI" id="CHEBI:73542"/>
        <dbReference type="ChEBI" id="CHEBI:74269"/>
        <dbReference type="EC" id="2.1.1.228"/>
    </reaction>
</comment>
<evidence type="ECO:0000256" key="4">
    <source>
        <dbReference type="ARBA" id="ARBA00011738"/>
    </source>
</evidence>
<dbReference type="Gene3D" id="3.40.1280.10">
    <property type="match status" value="1"/>
</dbReference>
<keyword evidence="7 15" id="KW-0963">Cytoplasm</keyword>
<feature type="domain" description="tRNA methyltransferase TRMD/TRM10-type" evidence="17">
    <location>
        <begin position="1"/>
        <end position="223"/>
    </location>
</feature>
<reference evidence="18 19" key="1">
    <citation type="journal article" date="2021" name="Nat. Commun.">
        <title>Reductive evolution and unique predatory mode in the CPR bacterium Vampirococcus lugosii.</title>
        <authorList>
            <person name="Moreira D."/>
            <person name="Zivanovic Y."/>
            <person name="Lopez-Archilla A.I."/>
            <person name="Iniesto M."/>
            <person name="Lopez-Garcia P."/>
        </authorList>
    </citation>
    <scope>NUCLEOTIDE SEQUENCE [LARGE SCALE GENOMIC DNA]</scope>
    <source>
        <strain evidence="18">Chiprana</strain>
    </source>
</reference>
<evidence type="ECO:0000256" key="3">
    <source>
        <dbReference type="ARBA" id="ARBA00007630"/>
    </source>
</evidence>
<dbReference type="EC" id="2.1.1.228" evidence="5 15"/>
<comment type="subcellular location">
    <subcellularLocation>
        <location evidence="2 15 16">Cytoplasm</location>
    </subcellularLocation>
</comment>
<feature type="binding site" evidence="15">
    <location>
        <position position="115"/>
    </location>
    <ligand>
        <name>S-adenosyl-L-methionine</name>
        <dbReference type="ChEBI" id="CHEBI:59789"/>
    </ligand>
</feature>
<evidence type="ECO:0000256" key="14">
    <source>
        <dbReference type="ARBA" id="ARBA00047783"/>
    </source>
</evidence>
<gene>
    <name evidence="15" type="primary">trmD</name>
    <name evidence="18" type="ORF">VAMP_262149n26</name>
</gene>
<dbReference type="RefSeq" id="WP_213349896.1">
    <property type="nucleotide sequence ID" value="NZ_JAEDAM010000099.1"/>
</dbReference>
<evidence type="ECO:0000256" key="6">
    <source>
        <dbReference type="ARBA" id="ARBA00014679"/>
    </source>
</evidence>
<evidence type="ECO:0000256" key="12">
    <source>
        <dbReference type="ARBA" id="ARBA00029736"/>
    </source>
</evidence>
<dbReference type="NCBIfam" id="NF000648">
    <property type="entry name" value="PRK00026.1"/>
    <property type="match status" value="1"/>
</dbReference>
<evidence type="ECO:0000256" key="15">
    <source>
        <dbReference type="HAMAP-Rule" id="MF_00605"/>
    </source>
</evidence>
<dbReference type="HAMAP" id="MF_00605">
    <property type="entry name" value="TrmD"/>
    <property type="match status" value="1"/>
</dbReference>
<sequence>MKFHIISIFPEIFENFFSTSIIGKSIEKKIIEVSIYNPRDFTYDKHKQVDDEIYGNGAGMLIKAKPIIDCVNNILENIKNKTFVIIYLSPSSIQRNQELVNSFSISYENIILVSGRYEGIDYRFEQYFTDKYPNNFFKISIGKYIMMGGEVPSMIIIESISRLVPGVIKEKDSVFYDSYSINENLNNLEHPHYTRPINVYGYSVPDILISGNHKKIQDRRDQNTKNI</sequence>
<protein>
    <recommendedName>
        <fullName evidence="6 15">tRNA (guanine-N(1)-)-methyltransferase</fullName>
        <ecNumber evidence="5 15">2.1.1.228</ecNumber>
    </recommendedName>
    <alternativeName>
        <fullName evidence="12 15">M1G-methyltransferase</fullName>
    </alternativeName>
    <alternativeName>
        <fullName evidence="13 15">tRNA [GM37] methyltransferase</fullName>
    </alternativeName>
</protein>
<evidence type="ECO:0000259" key="17">
    <source>
        <dbReference type="Pfam" id="PF01746"/>
    </source>
</evidence>
<keyword evidence="11 15" id="KW-0819">tRNA processing</keyword>
<dbReference type="PIRSF" id="PIRSF000386">
    <property type="entry name" value="tRNA_mtase"/>
    <property type="match status" value="1"/>
</dbReference>
<name>A0ABS5QMQ0_9BACT</name>
<comment type="function">
    <text evidence="1 15 16">Specifically methylates guanosine-37 in various tRNAs.</text>
</comment>
<evidence type="ECO:0000256" key="1">
    <source>
        <dbReference type="ARBA" id="ARBA00002634"/>
    </source>
</evidence>
<dbReference type="InterPro" id="IPR002649">
    <property type="entry name" value="tRNA_m1G_MeTrfase_TrmD"/>
</dbReference>
<dbReference type="GO" id="GO:0032259">
    <property type="term" value="P:methylation"/>
    <property type="evidence" value="ECO:0007669"/>
    <property type="project" value="UniProtKB-KW"/>
</dbReference>
<evidence type="ECO:0000256" key="9">
    <source>
        <dbReference type="ARBA" id="ARBA00022679"/>
    </source>
</evidence>
<keyword evidence="19" id="KW-1185">Reference proteome</keyword>
<evidence type="ECO:0000313" key="18">
    <source>
        <dbReference type="EMBL" id="MBS8122477.1"/>
    </source>
</evidence>
<evidence type="ECO:0000256" key="16">
    <source>
        <dbReference type="RuleBase" id="RU003464"/>
    </source>
</evidence>
<evidence type="ECO:0000256" key="2">
    <source>
        <dbReference type="ARBA" id="ARBA00004496"/>
    </source>
</evidence>
<evidence type="ECO:0000256" key="10">
    <source>
        <dbReference type="ARBA" id="ARBA00022691"/>
    </source>
</evidence>
<comment type="caution">
    <text evidence="18">The sequence shown here is derived from an EMBL/GenBank/DDBJ whole genome shotgun (WGS) entry which is preliminary data.</text>
</comment>
<dbReference type="PANTHER" id="PTHR46417:SF1">
    <property type="entry name" value="TRNA (GUANINE-N(1)-)-METHYLTRANSFERASE"/>
    <property type="match status" value="1"/>
</dbReference>
<dbReference type="GO" id="GO:0052906">
    <property type="term" value="F:tRNA (guanine(37)-N1)-methyltransferase activity"/>
    <property type="evidence" value="ECO:0007669"/>
    <property type="project" value="UniProtKB-EC"/>
</dbReference>
<keyword evidence="10 15" id="KW-0949">S-adenosyl-L-methionine</keyword>
<accession>A0ABS5QMQ0</accession>